<dbReference type="AlphaFoldDB" id="A0AAN8W3T5"/>
<comment type="catalytic activity">
    <reaction evidence="1">
        <text>S-ubiquitinyl-[E2 ubiquitin-conjugating enzyme]-L-cysteine + [acceptor protein]-L-lysine = [E2 ubiquitin-conjugating enzyme]-L-cysteine + N(6)-ubiquitinyl-[acceptor protein]-L-lysine.</text>
        <dbReference type="EC" id="2.3.2.27"/>
    </reaction>
</comment>
<evidence type="ECO:0000313" key="6">
    <source>
        <dbReference type="EMBL" id="KAK6941211.1"/>
    </source>
</evidence>
<dbReference type="PANTHER" id="PTHR45647:SF25">
    <property type="entry name" value="ADENINE NUCLEOTIDE ALPHA HYDROLASES-LIKE SUPERFAMILY PROTEIN"/>
    <property type="match status" value="1"/>
</dbReference>
<reference evidence="6 7" key="1">
    <citation type="submission" date="2023-12" db="EMBL/GenBank/DDBJ databases">
        <title>A high-quality genome assembly for Dillenia turbinata (Dilleniales).</title>
        <authorList>
            <person name="Chanderbali A."/>
        </authorList>
    </citation>
    <scope>NUCLEOTIDE SEQUENCE [LARGE SCALE GENOMIC DNA]</scope>
    <source>
        <strain evidence="6">LSX21</strain>
        <tissue evidence="6">Leaf</tissue>
    </source>
</reference>
<evidence type="ECO:0000256" key="4">
    <source>
        <dbReference type="SAM" id="MobiDB-lite"/>
    </source>
</evidence>
<sequence>MANNGGGENVEKVAAAAIKQDIGSRHAVEWAMDHIVSKGQSLYLVHVKSPSPSLATSPSSSSRPAQDHEVDTQRQQYDASMAELYLSFRCFCMRRQVECEVIELEDTDVGRALIGFVHQYAVQTLLIGASSRNGLARIFKARDIASSVLRGAPGFCNVYVVSKGKLLSSRTASCPPPNVSASERAALANRNLNANAASPMPVGGYTNHMMYDELLEQDLDTSFESPGRPSTDSMLFSFYDNMGSDIMQQRSEIGKEFPVNSQEDSGTTTWSSQNLEEMEDKFRNLRGDQFEQTKEMFQEALKEASAATQNVKRISISSLKYFSP</sequence>
<dbReference type="InterPro" id="IPR006016">
    <property type="entry name" value="UspA"/>
</dbReference>
<feature type="compositionally biased region" description="Low complexity" evidence="4">
    <location>
        <begin position="53"/>
        <end position="64"/>
    </location>
</feature>
<evidence type="ECO:0000259" key="5">
    <source>
        <dbReference type="Pfam" id="PF00582"/>
    </source>
</evidence>
<dbReference type="EC" id="2.3.2.27" evidence="2"/>
<dbReference type="PANTHER" id="PTHR45647">
    <property type="entry name" value="OS02G0152300 PROTEIN"/>
    <property type="match status" value="1"/>
</dbReference>
<evidence type="ECO:0000256" key="3">
    <source>
        <dbReference type="ARBA" id="ARBA00022786"/>
    </source>
</evidence>
<evidence type="ECO:0000256" key="2">
    <source>
        <dbReference type="ARBA" id="ARBA00012483"/>
    </source>
</evidence>
<dbReference type="Gene3D" id="3.40.50.620">
    <property type="entry name" value="HUPs"/>
    <property type="match status" value="1"/>
</dbReference>
<organism evidence="6 7">
    <name type="scientific">Dillenia turbinata</name>
    <dbReference type="NCBI Taxonomy" id="194707"/>
    <lineage>
        <taxon>Eukaryota</taxon>
        <taxon>Viridiplantae</taxon>
        <taxon>Streptophyta</taxon>
        <taxon>Embryophyta</taxon>
        <taxon>Tracheophyta</taxon>
        <taxon>Spermatophyta</taxon>
        <taxon>Magnoliopsida</taxon>
        <taxon>eudicotyledons</taxon>
        <taxon>Gunneridae</taxon>
        <taxon>Pentapetalae</taxon>
        <taxon>Dilleniales</taxon>
        <taxon>Dilleniaceae</taxon>
        <taxon>Dillenia</taxon>
    </lineage>
</organism>
<evidence type="ECO:0000313" key="7">
    <source>
        <dbReference type="Proteomes" id="UP001370490"/>
    </source>
</evidence>
<evidence type="ECO:0000256" key="1">
    <source>
        <dbReference type="ARBA" id="ARBA00000900"/>
    </source>
</evidence>
<feature type="region of interest" description="Disordered" evidence="4">
    <location>
        <begin position="53"/>
        <end position="73"/>
    </location>
</feature>
<comment type="caution">
    <text evidence="6">The sequence shown here is derived from an EMBL/GenBank/DDBJ whole genome shotgun (WGS) entry which is preliminary data.</text>
</comment>
<feature type="domain" description="UspA" evidence="5">
    <location>
        <begin position="18"/>
        <end position="161"/>
    </location>
</feature>
<dbReference type="InterPro" id="IPR051348">
    <property type="entry name" value="U-box_ubiquitin_ligases"/>
</dbReference>
<dbReference type="GO" id="GO:0061630">
    <property type="term" value="F:ubiquitin protein ligase activity"/>
    <property type="evidence" value="ECO:0007669"/>
    <property type="project" value="UniProtKB-EC"/>
</dbReference>
<dbReference type="InterPro" id="IPR014729">
    <property type="entry name" value="Rossmann-like_a/b/a_fold"/>
</dbReference>
<dbReference type="EMBL" id="JBAMMX010000004">
    <property type="protein sequence ID" value="KAK6941211.1"/>
    <property type="molecule type" value="Genomic_DNA"/>
</dbReference>
<dbReference type="Pfam" id="PF00582">
    <property type="entry name" value="Usp"/>
    <property type="match status" value="1"/>
</dbReference>
<gene>
    <name evidence="6" type="ORF">RJ641_026588</name>
</gene>
<dbReference type="SUPFAM" id="SSF52402">
    <property type="entry name" value="Adenine nucleotide alpha hydrolases-like"/>
    <property type="match status" value="1"/>
</dbReference>
<name>A0AAN8W3T5_9MAGN</name>
<dbReference type="CDD" id="cd01989">
    <property type="entry name" value="USP_STK_Ubox_N"/>
    <property type="match status" value="1"/>
</dbReference>
<keyword evidence="3" id="KW-0833">Ubl conjugation pathway</keyword>
<protein>
    <recommendedName>
        <fullName evidence="2">RING-type E3 ubiquitin transferase</fullName>
        <ecNumber evidence="2">2.3.2.27</ecNumber>
    </recommendedName>
</protein>
<accession>A0AAN8W3T5</accession>
<dbReference type="Proteomes" id="UP001370490">
    <property type="component" value="Unassembled WGS sequence"/>
</dbReference>
<proteinExistence type="predicted"/>
<keyword evidence="7" id="KW-1185">Reference proteome</keyword>